<evidence type="ECO:0000256" key="9">
    <source>
        <dbReference type="ARBA" id="ARBA00030162"/>
    </source>
</evidence>
<evidence type="ECO:0000256" key="7">
    <source>
        <dbReference type="ARBA" id="ARBA00022842"/>
    </source>
</evidence>
<keyword evidence="7 13" id="KW-0460">Magnesium</keyword>
<evidence type="ECO:0000256" key="8">
    <source>
        <dbReference type="ARBA" id="ARBA00025164"/>
    </source>
</evidence>
<dbReference type="AlphaFoldDB" id="A0A6L8LJ92"/>
<keyword evidence="17" id="KW-1185">Reference proteome</keyword>
<comment type="catalytic activity">
    <reaction evidence="12">
        <text>ADP-D-ribose + H2O = D-ribose 5-phosphate + AMP + 2 H(+)</text>
        <dbReference type="Rhea" id="RHEA:10412"/>
        <dbReference type="ChEBI" id="CHEBI:15377"/>
        <dbReference type="ChEBI" id="CHEBI:15378"/>
        <dbReference type="ChEBI" id="CHEBI:57967"/>
        <dbReference type="ChEBI" id="CHEBI:78346"/>
        <dbReference type="ChEBI" id="CHEBI:456215"/>
        <dbReference type="EC" id="3.6.1.13"/>
    </reaction>
</comment>
<dbReference type="InterPro" id="IPR020084">
    <property type="entry name" value="NUDIX_hydrolase_CS"/>
</dbReference>
<name>A0A6L8LJ92_9RHOB</name>
<accession>A0A6L8LJ92</accession>
<evidence type="ECO:0000313" key="16">
    <source>
        <dbReference type="EMBL" id="MYM53802.1"/>
    </source>
</evidence>
<comment type="function">
    <text evidence="8">Acts on ADP-mannose and ADP-glucose as well as ADP-ribose. Prevents glycogen biosynthesis. The reaction catalyzed by this enzyme is a limiting step of the gluconeogenic process.</text>
</comment>
<dbReference type="InterPro" id="IPR009288">
    <property type="entry name" value="AIG2-like_dom"/>
</dbReference>
<evidence type="ECO:0000256" key="10">
    <source>
        <dbReference type="ARBA" id="ARBA00030308"/>
    </source>
</evidence>
<dbReference type="PANTHER" id="PTHR11839">
    <property type="entry name" value="UDP/ADP-SUGAR PYROPHOSPHATASE"/>
    <property type="match status" value="1"/>
</dbReference>
<dbReference type="GO" id="GO:0047631">
    <property type="term" value="F:ADP-ribose diphosphatase activity"/>
    <property type="evidence" value="ECO:0007669"/>
    <property type="project" value="UniProtKB-EC"/>
</dbReference>
<evidence type="ECO:0000256" key="5">
    <source>
        <dbReference type="ARBA" id="ARBA00022723"/>
    </source>
</evidence>
<dbReference type="PROSITE" id="PS00893">
    <property type="entry name" value="NUDIX_BOX"/>
    <property type="match status" value="1"/>
</dbReference>
<evidence type="ECO:0000256" key="12">
    <source>
        <dbReference type="ARBA" id="ARBA00049546"/>
    </source>
</evidence>
<evidence type="ECO:0000256" key="1">
    <source>
        <dbReference type="ARBA" id="ARBA00001946"/>
    </source>
</evidence>
<dbReference type="PANTHER" id="PTHR11839:SF5">
    <property type="entry name" value="ADP-RIBOSE PYROPHOSPHATASE"/>
    <property type="match status" value="1"/>
</dbReference>
<evidence type="ECO:0000256" key="6">
    <source>
        <dbReference type="ARBA" id="ARBA00022801"/>
    </source>
</evidence>
<dbReference type="Gene3D" id="3.10.490.10">
    <property type="entry name" value="Gamma-glutamyl cyclotransferase-like"/>
    <property type="match status" value="1"/>
</dbReference>
<dbReference type="SUPFAM" id="SSF110857">
    <property type="entry name" value="Gamma-glutamyl cyclotransferase-like"/>
    <property type="match status" value="1"/>
</dbReference>
<dbReference type="SUPFAM" id="SSF55811">
    <property type="entry name" value="Nudix"/>
    <property type="match status" value="1"/>
</dbReference>
<evidence type="ECO:0000259" key="15">
    <source>
        <dbReference type="PROSITE" id="PS51462"/>
    </source>
</evidence>
<dbReference type="InterPro" id="IPR013024">
    <property type="entry name" value="GGCT-like"/>
</dbReference>
<dbReference type="PROSITE" id="PS51462">
    <property type="entry name" value="NUDIX"/>
    <property type="match status" value="1"/>
</dbReference>
<comment type="similarity">
    <text evidence="2">Belongs to the Nudix hydrolase family. NudF subfamily.</text>
</comment>
<dbReference type="InterPro" id="IPR015797">
    <property type="entry name" value="NUDIX_hydrolase-like_dom_sf"/>
</dbReference>
<dbReference type="EC" id="3.6.1.13" evidence="3"/>
<comment type="caution">
    <text evidence="16">The sequence shown here is derived from an EMBL/GenBank/DDBJ whole genome shotgun (WGS) entry which is preliminary data.</text>
</comment>
<keyword evidence="6" id="KW-0378">Hydrolase</keyword>
<dbReference type="EMBL" id="WWEN01000001">
    <property type="protein sequence ID" value="MYM53802.1"/>
    <property type="molecule type" value="Genomic_DNA"/>
</dbReference>
<proteinExistence type="inferred from homology"/>
<feature type="binding site" evidence="13">
    <location>
        <position position="331"/>
    </location>
    <ligand>
        <name>Mg(2+)</name>
        <dbReference type="ChEBI" id="CHEBI:18420"/>
        <label>1</label>
    </ligand>
</feature>
<dbReference type="Gene3D" id="3.90.79.10">
    <property type="entry name" value="Nucleoside Triphosphate Pyrophosphohydrolase"/>
    <property type="match status" value="1"/>
</dbReference>
<dbReference type="CDD" id="cd06661">
    <property type="entry name" value="GGCT_like"/>
    <property type="match status" value="1"/>
</dbReference>
<protein>
    <recommendedName>
        <fullName evidence="4">ADP-ribose pyrophosphatase</fullName>
        <ecNumber evidence="3">3.6.1.13</ecNumber>
    </recommendedName>
    <alternativeName>
        <fullName evidence="9">ADP-ribose diphosphatase</fullName>
    </alternativeName>
    <alternativeName>
        <fullName evidence="11">ADP-ribose phosphohydrolase</fullName>
    </alternativeName>
    <alternativeName>
        <fullName evidence="10">Adenosine diphosphoribose pyrophosphatase</fullName>
    </alternativeName>
</protein>
<evidence type="ECO:0000256" key="3">
    <source>
        <dbReference type="ARBA" id="ARBA00012453"/>
    </source>
</evidence>
<dbReference type="InterPro" id="IPR000086">
    <property type="entry name" value="NUDIX_hydrolase_dom"/>
</dbReference>
<reference evidence="16 17" key="1">
    <citation type="submission" date="2020-01" db="EMBL/GenBank/DDBJ databases">
        <authorList>
            <person name="Chen S."/>
        </authorList>
    </citation>
    <scope>NUCLEOTIDE SEQUENCE [LARGE SCALE GENOMIC DNA]</scope>
    <source>
        <strain evidence="16 17">GS-10</strain>
    </source>
</reference>
<feature type="binding site" evidence="13">
    <location>
        <position position="278"/>
    </location>
    <ligand>
        <name>Mg(2+)</name>
        <dbReference type="ChEBI" id="CHEBI:18420"/>
        <label>1</label>
    </ligand>
</feature>
<dbReference type="InterPro" id="IPR004385">
    <property type="entry name" value="NDP_pyrophosphatase"/>
</dbReference>
<dbReference type="Proteomes" id="UP000479043">
    <property type="component" value="Unassembled WGS sequence"/>
</dbReference>
<evidence type="ECO:0000313" key="17">
    <source>
        <dbReference type="Proteomes" id="UP000479043"/>
    </source>
</evidence>
<feature type="binding site" evidence="13">
    <location>
        <position position="262"/>
    </location>
    <ligand>
        <name>Mg(2+)</name>
        <dbReference type="ChEBI" id="CHEBI:18420"/>
        <label>1</label>
    </ligand>
</feature>
<dbReference type="GO" id="GO:0046872">
    <property type="term" value="F:metal ion binding"/>
    <property type="evidence" value="ECO:0007669"/>
    <property type="project" value="UniProtKB-KW"/>
</dbReference>
<evidence type="ECO:0000256" key="2">
    <source>
        <dbReference type="ARBA" id="ARBA00007482"/>
    </source>
</evidence>
<evidence type="ECO:0000256" key="13">
    <source>
        <dbReference type="PIRSR" id="PIRSR604385-2"/>
    </source>
</evidence>
<dbReference type="GO" id="GO:0019693">
    <property type="term" value="P:ribose phosphate metabolic process"/>
    <property type="evidence" value="ECO:0007669"/>
    <property type="project" value="TreeGrafter"/>
</dbReference>
<feature type="domain" description="Nudix hydrolase" evidence="15">
    <location>
        <begin position="220"/>
        <end position="360"/>
    </location>
</feature>
<dbReference type="NCBIfam" id="TIGR00052">
    <property type="entry name" value="nudix-type nucleoside diphosphatase, YffH/AdpP family"/>
    <property type="match status" value="1"/>
</dbReference>
<dbReference type="InterPro" id="IPR036568">
    <property type="entry name" value="GGCT-like_sf"/>
</dbReference>
<evidence type="ECO:0000256" key="14">
    <source>
        <dbReference type="PIRSR" id="PIRSR604385-3"/>
    </source>
</evidence>
<comment type="cofactor">
    <cofactor evidence="1 13">
        <name>Mg(2+)</name>
        <dbReference type="ChEBI" id="CHEBI:18420"/>
    </cofactor>
</comment>
<dbReference type="GO" id="GO:0005829">
    <property type="term" value="C:cytosol"/>
    <property type="evidence" value="ECO:0007669"/>
    <property type="project" value="TreeGrafter"/>
</dbReference>
<dbReference type="RefSeq" id="WP_160971518.1">
    <property type="nucleotide sequence ID" value="NZ_WWEN01000001.1"/>
</dbReference>
<dbReference type="CDD" id="cd24155">
    <property type="entry name" value="NUDIX_ADPRase"/>
    <property type="match status" value="1"/>
</dbReference>
<feature type="short sequence motif" description="Nudix box" evidence="14">
    <location>
        <begin position="263"/>
        <end position="285"/>
    </location>
</feature>
<sequence>MNAVFVYGTLRHLPLLESVLGHAVPDLRRIPAKLPDHRVCLVRGQAFPMIFNAPGDAAEGLLLHGLSAADVARLDFYEQVFGYTLHPVEVDSDTGPVEALIWTPPDNTYEPGDAFDLAQWADQWGRINCRAAQEVVSYHGQKLPEEVGRIYAMIHARASSWVYARDEAPTETPSGLGEEDVISHDTSRPYANYFAVEEQQLQFRKFGGGMSAEVQRASFVSTDAALVLPYDPKRDRVLLLEQFRMGPWARGDRSPWQLEPVAGRVDPGESPEDCARREALEEAGLDLQGLELIHRGYPSPGCSSEFFHVYLALADLPDHAQGTGGVDGEHEDIRSHVLSFDAAMEMLDRGQLRVMPLAMALLWLARNRDRLRAEA</sequence>
<organism evidence="16 17">
    <name type="scientific">Thalassovita mangrovi</name>
    <dbReference type="NCBI Taxonomy" id="2692236"/>
    <lineage>
        <taxon>Bacteria</taxon>
        <taxon>Pseudomonadati</taxon>
        <taxon>Pseudomonadota</taxon>
        <taxon>Alphaproteobacteria</taxon>
        <taxon>Rhodobacterales</taxon>
        <taxon>Roseobacteraceae</taxon>
        <taxon>Thalassovita</taxon>
    </lineage>
</organism>
<gene>
    <name evidence="16" type="ORF">GR167_00680</name>
</gene>
<dbReference type="GO" id="GO:0006753">
    <property type="term" value="P:nucleoside phosphate metabolic process"/>
    <property type="evidence" value="ECO:0007669"/>
    <property type="project" value="TreeGrafter"/>
</dbReference>
<dbReference type="GO" id="GO:0019144">
    <property type="term" value="F:ADP-sugar diphosphatase activity"/>
    <property type="evidence" value="ECO:0007669"/>
    <property type="project" value="TreeGrafter"/>
</dbReference>
<feature type="binding site" evidence="13">
    <location>
        <position position="282"/>
    </location>
    <ligand>
        <name>Mg(2+)</name>
        <dbReference type="ChEBI" id="CHEBI:18420"/>
        <label>1</label>
    </ligand>
</feature>
<dbReference type="Pfam" id="PF00293">
    <property type="entry name" value="NUDIX"/>
    <property type="match status" value="1"/>
</dbReference>
<dbReference type="Pfam" id="PF06094">
    <property type="entry name" value="GGACT"/>
    <property type="match status" value="1"/>
</dbReference>
<evidence type="ECO:0000256" key="11">
    <source>
        <dbReference type="ARBA" id="ARBA00033056"/>
    </source>
</evidence>
<evidence type="ECO:0000256" key="4">
    <source>
        <dbReference type="ARBA" id="ARBA00013297"/>
    </source>
</evidence>
<keyword evidence="5 13" id="KW-0479">Metal-binding</keyword>